<dbReference type="GO" id="GO:0016614">
    <property type="term" value="F:oxidoreductase activity, acting on CH-OH group of donors"/>
    <property type="evidence" value="ECO:0007669"/>
    <property type="project" value="InterPro"/>
</dbReference>
<dbReference type="OrthoDB" id="9798604at2"/>
<evidence type="ECO:0000313" key="8">
    <source>
        <dbReference type="EMBL" id="KHJ53805.1"/>
    </source>
</evidence>
<dbReference type="Pfam" id="PF00732">
    <property type="entry name" value="GMC_oxred_N"/>
    <property type="match status" value="1"/>
</dbReference>
<evidence type="ECO:0000259" key="7">
    <source>
        <dbReference type="Pfam" id="PF05199"/>
    </source>
</evidence>
<evidence type="ECO:0000256" key="3">
    <source>
        <dbReference type="ARBA" id="ARBA00022630"/>
    </source>
</evidence>
<dbReference type="RefSeq" id="WP_039194629.1">
    <property type="nucleotide sequence ID" value="NZ_JRFJ01000004.1"/>
</dbReference>
<gene>
    <name evidence="8" type="ORF">LA66_14465</name>
</gene>
<evidence type="ECO:0000256" key="5">
    <source>
        <dbReference type="ARBA" id="ARBA00023002"/>
    </source>
</evidence>
<comment type="similarity">
    <text evidence="2">Belongs to the GMC oxidoreductase family.</text>
</comment>
<protein>
    <submittedName>
        <fullName evidence="8">Glucose-methanol-choline oxidoreductase</fullName>
    </submittedName>
</protein>
<dbReference type="PANTHER" id="PTHR42784">
    <property type="entry name" value="PYRANOSE 2-OXIDASE"/>
    <property type="match status" value="1"/>
</dbReference>
<comment type="cofactor">
    <cofactor evidence="1">
        <name>FAD</name>
        <dbReference type="ChEBI" id="CHEBI:57692"/>
    </cofactor>
</comment>
<dbReference type="STRING" id="370622.LA66_14465"/>
<evidence type="ECO:0000256" key="4">
    <source>
        <dbReference type="ARBA" id="ARBA00022827"/>
    </source>
</evidence>
<dbReference type="InterPro" id="IPR000172">
    <property type="entry name" value="GMC_OxRdtase_N"/>
</dbReference>
<dbReference type="Gene3D" id="3.50.50.60">
    <property type="entry name" value="FAD/NAD(P)-binding domain"/>
    <property type="match status" value="2"/>
</dbReference>
<dbReference type="InterPro" id="IPR036188">
    <property type="entry name" value="FAD/NAD-bd_sf"/>
</dbReference>
<dbReference type="EMBL" id="JRFJ01000004">
    <property type="protein sequence ID" value="KHJ53805.1"/>
    <property type="molecule type" value="Genomic_DNA"/>
</dbReference>
<dbReference type="InterPro" id="IPR051473">
    <property type="entry name" value="P2Ox-like"/>
</dbReference>
<sequence length="523" mass="56676">MDDDVVSHVWDIIVIGSGVGGGTIGRSLAESGLSVLFLEKGTAGYRREETPLDTIFLDDPEQRLVRGFWPDKVSADLSGVRRDFYAPLGAGVGGTSVFYAATLERPEPHDLDEDEAHPHPTGGWPVSFREMLPWFDAAQRLYRVQGSPVPDEAFPAPNVRLPAPPSQGDKAIMSRMQAAGLHPYQLHSAIAEPTTCQNCAGRKCPRPCKMDGRSAGVEPAIATGNATVLERCEVVELKAGSDGVNGVVARHRGRTVTLTGRHVVLAAGALSSPRLLLDSVSDVWPNGVGNRHDLVGRNLMFHLNEIFALFPKRSEAYAEASKSVGFRDLYFRDGVRYGMVQSMGLNAGFGAIAHHLKLMGDRSVLRALPGRAKATSAIAAAVAPILGQAKMFVGLLEDLPYRSNRVVRTADASGRIQIEYGFAPELLERRQSFRQLIRRSVPGLRSIFLTHEPEPNFGHPSGTLCMGRTAADSVVDRDCRVHGMRNLWVADASFMPTSMGVNPSLTIAANALRVANSIKESMR</sequence>
<keyword evidence="3" id="KW-0285">Flavoprotein</keyword>
<comment type="caution">
    <text evidence="8">The sequence shown here is derived from an EMBL/GenBank/DDBJ whole genome shotgun (WGS) entry which is preliminary data.</text>
</comment>
<reference evidence="8 9" key="1">
    <citation type="submission" date="2014-09" db="EMBL/GenBank/DDBJ databases">
        <title>Isolation and characterization of Aurantimonas altamirensis ON-56566 from clinical sample following a dog bite.</title>
        <authorList>
            <person name="Eshaghi A."/>
            <person name="Li A."/>
            <person name="Shahinas D."/>
            <person name="Bahn P."/>
            <person name="Kus J.V."/>
            <person name="Patel S.N."/>
        </authorList>
    </citation>
    <scope>NUCLEOTIDE SEQUENCE [LARGE SCALE GENOMIC DNA]</scope>
    <source>
        <strain evidence="8 9">ON-56566</strain>
    </source>
</reference>
<keyword evidence="5" id="KW-0560">Oxidoreductase</keyword>
<feature type="domain" description="Glucose-methanol-choline oxidoreductase C-terminal" evidence="7">
    <location>
        <begin position="456"/>
        <end position="511"/>
    </location>
</feature>
<dbReference type="Proteomes" id="UP000030826">
    <property type="component" value="Unassembled WGS sequence"/>
</dbReference>
<evidence type="ECO:0000313" key="9">
    <source>
        <dbReference type="Proteomes" id="UP000030826"/>
    </source>
</evidence>
<dbReference type="SUPFAM" id="SSF51905">
    <property type="entry name" value="FAD/NAD(P)-binding domain"/>
    <property type="match status" value="1"/>
</dbReference>
<proteinExistence type="inferred from homology"/>
<keyword evidence="4" id="KW-0274">FAD</keyword>
<dbReference type="AlphaFoldDB" id="A0A0B1Q4Q3"/>
<accession>A0A0B1Q4Q3</accession>
<dbReference type="PANTHER" id="PTHR42784:SF1">
    <property type="entry name" value="PYRANOSE 2-OXIDASE"/>
    <property type="match status" value="1"/>
</dbReference>
<evidence type="ECO:0000259" key="6">
    <source>
        <dbReference type="Pfam" id="PF00732"/>
    </source>
</evidence>
<dbReference type="InterPro" id="IPR007867">
    <property type="entry name" value="GMC_OxRtase_C"/>
</dbReference>
<dbReference type="GO" id="GO:0050660">
    <property type="term" value="F:flavin adenine dinucleotide binding"/>
    <property type="evidence" value="ECO:0007669"/>
    <property type="project" value="InterPro"/>
</dbReference>
<feature type="domain" description="Glucose-methanol-choline oxidoreductase N-terminal" evidence="6">
    <location>
        <begin position="46"/>
        <end position="303"/>
    </location>
</feature>
<organism evidence="8 9">
    <name type="scientific">Aureimonas altamirensis</name>
    <dbReference type="NCBI Taxonomy" id="370622"/>
    <lineage>
        <taxon>Bacteria</taxon>
        <taxon>Pseudomonadati</taxon>
        <taxon>Pseudomonadota</taxon>
        <taxon>Alphaproteobacteria</taxon>
        <taxon>Hyphomicrobiales</taxon>
        <taxon>Aurantimonadaceae</taxon>
        <taxon>Aureimonas</taxon>
    </lineage>
</organism>
<evidence type="ECO:0000256" key="2">
    <source>
        <dbReference type="ARBA" id="ARBA00010790"/>
    </source>
</evidence>
<evidence type="ECO:0000256" key="1">
    <source>
        <dbReference type="ARBA" id="ARBA00001974"/>
    </source>
</evidence>
<dbReference type="Pfam" id="PF05199">
    <property type="entry name" value="GMC_oxred_C"/>
    <property type="match status" value="1"/>
</dbReference>
<name>A0A0B1Q4Q3_9HYPH</name>